<dbReference type="SUPFAM" id="SSF81321">
    <property type="entry name" value="Family A G protein-coupled receptor-like"/>
    <property type="match status" value="1"/>
</dbReference>
<accession>A0ABN8NFT7</accession>
<feature type="transmembrane region" description="Helical" evidence="9">
    <location>
        <begin position="243"/>
        <end position="267"/>
    </location>
</feature>
<feature type="transmembrane region" description="Helical" evidence="9">
    <location>
        <begin position="66"/>
        <end position="88"/>
    </location>
</feature>
<comment type="caution">
    <text evidence="11">The sequence shown here is derived from an EMBL/GenBank/DDBJ whole genome shotgun (WGS) entry which is preliminary data.</text>
</comment>
<feature type="transmembrane region" description="Helical" evidence="9">
    <location>
        <begin position="287"/>
        <end position="305"/>
    </location>
</feature>
<keyword evidence="4 8" id="KW-0297">G-protein coupled receptor</keyword>
<dbReference type="EMBL" id="CALNXK010000020">
    <property type="protein sequence ID" value="CAH3107722.1"/>
    <property type="molecule type" value="Genomic_DNA"/>
</dbReference>
<gene>
    <name evidence="11" type="ORF">PLOB_00016838</name>
</gene>
<keyword evidence="3 9" id="KW-1133">Transmembrane helix</keyword>
<dbReference type="InterPro" id="IPR017452">
    <property type="entry name" value="GPCR_Rhodpsn_7TM"/>
</dbReference>
<comment type="similarity">
    <text evidence="8">Belongs to the G-protein coupled receptor 1 family.</text>
</comment>
<feature type="transmembrane region" description="Helical" evidence="9">
    <location>
        <begin position="150"/>
        <end position="170"/>
    </location>
</feature>
<reference evidence="11 12" key="1">
    <citation type="submission" date="2022-05" db="EMBL/GenBank/DDBJ databases">
        <authorList>
            <consortium name="Genoscope - CEA"/>
            <person name="William W."/>
        </authorList>
    </citation>
    <scope>NUCLEOTIDE SEQUENCE [LARGE SCALE GENOMIC DNA]</scope>
</reference>
<evidence type="ECO:0000256" key="1">
    <source>
        <dbReference type="ARBA" id="ARBA00004141"/>
    </source>
</evidence>
<organism evidence="11 12">
    <name type="scientific">Porites lobata</name>
    <dbReference type="NCBI Taxonomy" id="104759"/>
    <lineage>
        <taxon>Eukaryota</taxon>
        <taxon>Metazoa</taxon>
        <taxon>Cnidaria</taxon>
        <taxon>Anthozoa</taxon>
        <taxon>Hexacorallia</taxon>
        <taxon>Scleractinia</taxon>
        <taxon>Fungiina</taxon>
        <taxon>Poritidae</taxon>
        <taxon>Porites</taxon>
    </lineage>
</organism>
<evidence type="ECO:0000256" key="6">
    <source>
        <dbReference type="ARBA" id="ARBA00023170"/>
    </source>
</evidence>
<dbReference type="PROSITE" id="PS50262">
    <property type="entry name" value="G_PROTEIN_RECEP_F1_2"/>
    <property type="match status" value="1"/>
</dbReference>
<keyword evidence="7 8" id="KW-0807">Transducer</keyword>
<keyword evidence="12" id="KW-1185">Reference proteome</keyword>
<dbReference type="Proteomes" id="UP001159405">
    <property type="component" value="Unassembled WGS sequence"/>
</dbReference>
<evidence type="ECO:0000256" key="3">
    <source>
        <dbReference type="ARBA" id="ARBA00022989"/>
    </source>
</evidence>
<feature type="transmembrane region" description="Helical" evidence="9">
    <location>
        <begin position="34"/>
        <end position="54"/>
    </location>
</feature>
<proteinExistence type="inferred from homology"/>
<dbReference type="PANTHER" id="PTHR45695:SF9">
    <property type="entry name" value="LEUCOKININ RECEPTOR"/>
    <property type="match status" value="1"/>
</dbReference>
<keyword evidence="6 8" id="KW-0675">Receptor</keyword>
<evidence type="ECO:0000256" key="5">
    <source>
        <dbReference type="ARBA" id="ARBA00023136"/>
    </source>
</evidence>
<dbReference type="InterPro" id="IPR000276">
    <property type="entry name" value="GPCR_Rhodpsn"/>
</dbReference>
<dbReference type="Gene3D" id="1.20.1070.10">
    <property type="entry name" value="Rhodopsin 7-helix transmembrane proteins"/>
    <property type="match status" value="1"/>
</dbReference>
<evidence type="ECO:0000256" key="4">
    <source>
        <dbReference type="ARBA" id="ARBA00023040"/>
    </source>
</evidence>
<evidence type="ECO:0000256" key="8">
    <source>
        <dbReference type="RuleBase" id="RU000688"/>
    </source>
</evidence>
<feature type="domain" description="G-protein coupled receptors family 1 profile" evidence="10">
    <location>
        <begin position="46"/>
        <end position="303"/>
    </location>
</feature>
<feature type="transmembrane region" description="Helical" evidence="9">
    <location>
        <begin position="190"/>
        <end position="212"/>
    </location>
</feature>
<evidence type="ECO:0000256" key="7">
    <source>
        <dbReference type="ARBA" id="ARBA00023224"/>
    </source>
</evidence>
<dbReference type="PROSITE" id="PS00237">
    <property type="entry name" value="G_PROTEIN_RECEP_F1_1"/>
    <property type="match status" value="1"/>
</dbReference>
<keyword evidence="5 9" id="KW-0472">Membrane</keyword>
<dbReference type="PRINTS" id="PR00237">
    <property type="entry name" value="GPCRRHODOPSN"/>
</dbReference>
<dbReference type="PANTHER" id="PTHR45695">
    <property type="entry name" value="LEUCOKININ RECEPTOR-RELATED"/>
    <property type="match status" value="1"/>
</dbReference>
<evidence type="ECO:0000256" key="2">
    <source>
        <dbReference type="ARBA" id="ARBA00022692"/>
    </source>
</evidence>
<comment type="subcellular location">
    <subcellularLocation>
        <location evidence="1">Membrane</location>
        <topology evidence="1">Multi-pass membrane protein</topology>
    </subcellularLocation>
</comment>
<dbReference type="Pfam" id="PF00001">
    <property type="entry name" value="7tm_1"/>
    <property type="match status" value="1"/>
</dbReference>
<protein>
    <recommendedName>
        <fullName evidence="10">G-protein coupled receptors family 1 profile domain-containing protein</fullName>
    </recommendedName>
</protein>
<dbReference type="CDD" id="cd00637">
    <property type="entry name" value="7tm_classA_rhodopsin-like"/>
    <property type="match status" value="1"/>
</dbReference>
<keyword evidence="2 8" id="KW-0812">Transmembrane</keyword>
<evidence type="ECO:0000313" key="12">
    <source>
        <dbReference type="Proteomes" id="UP001159405"/>
    </source>
</evidence>
<feature type="transmembrane region" description="Helical" evidence="9">
    <location>
        <begin position="108"/>
        <end position="129"/>
    </location>
</feature>
<evidence type="ECO:0000313" key="11">
    <source>
        <dbReference type="EMBL" id="CAH3107722.1"/>
    </source>
</evidence>
<sequence length="343" mass="38986">MSPSIAYNTTANSSSSTLLPRHMSNYTERQFRLVFLWLIIAVGLIANSFIVAVIKIFPSMRTTTNYFLLNVAAADITTLIFTVIHLIIPKMVPFRQGALGSFLCKFIYTNNITMVTLLVTALTLTLLAVERYQAMVKPLITSRRIDVERVAYFIIGIWMVSIGITTPLFVSVDYRSKTGCSPGNDLNEMRVYVTCLIITLTLIPFAGIAFCYSRIISGLYCDKTICSRAHVYTQKDMAEKKRLLVLFVVLTSVFFVSFVPYGVVFILQFSGKESAAHSQIFARLRMFVQYLILLNCSLNPFIYAAPSSNYRYCLKYIVKKIFCRDSPEELYAIELRKRRGFFA</sequence>
<evidence type="ECO:0000256" key="9">
    <source>
        <dbReference type="SAM" id="Phobius"/>
    </source>
</evidence>
<evidence type="ECO:0000259" key="10">
    <source>
        <dbReference type="PROSITE" id="PS50262"/>
    </source>
</evidence>
<name>A0ABN8NFT7_9CNID</name>